<keyword evidence="2" id="KW-1185">Reference proteome</keyword>
<evidence type="ECO:0000313" key="1">
    <source>
        <dbReference type="EMBL" id="VDN43053.1"/>
    </source>
</evidence>
<accession>A0A3P7NZA1</accession>
<organism evidence="1 2">
    <name type="scientific">Dibothriocephalus latus</name>
    <name type="common">Fish tapeworm</name>
    <name type="synonym">Diphyllobothrium latum</name>
    <dbReference type="NCBI Taxonomy" id="60516"/>
    <lineage>
        <taxon>Eukaryota</taxon>
        <taxon>Metazoa</taxon>
        <taxon>Spiralia</taxon>
        <taxon>Lophotrochozoa</taxon>
        <taxon>Platyhelminthes</taxon>
        <taxon>Cestoda</taxon>
        <taxon>Eucestoda</taxon>
        <taxon>Diphyllobothriidea</taxon>
        <taxon>Diphyllobothriidae</taxon>
        <taxon>Dibothriocephalus</taxon>
    </lineage>
</organism>
<proteinExistence type="predicted"/>
<dbReference type="Proteomes" id="UP000281553">
    <property type="component" value="Unassembled WGS sequence"/>
</dbReference>
<evidence type="ECO:0000313" key="2">
    <source>
        <dbReference type="Proteomes" id="UP000281553"/>
    </source>
</evidence>
<gene>
    <name evidence="1" type="ORF">DILT_LOCUS18981</name>
</gene>
<sequence length="119" mass="13244">MIAAVKSVVNQTEAMEETKNPIQKQVSSLLMAHQPREVLPKVERVALRALKTDRDIIIVPANKGRSTIIFDSTDFLQKAKNTGGLSVLCSLRNQSHQNADTRNQFNPVGSRELEYNNAV</sequence>
<protein>
    <submittedName>
        <fullName evidence="1">Uncharacterized protein</fullName>
    </submittedName>
</protein>
<dbReference type="EMBL" id="UYRU01106542">
    <property type="protein sequence ID" value="VDN43053.1"/>
    <property type="molecule type" value="Genomic_DNA"/>
</dbReference>
<dbReference type="OrthoDB" id="10029313at2759"/>
<dbReference type="AlphaFoldDB" id="A0A3P7NZA1"/>
<name>A0A3P7NZA1_DIBLA</name>
<reference evidence="1 2" key="1">
    <citation type="submission" date="2018-11" db="EMBL/GenBank/DDBJ databases">
        <authorList>
            <consortium name="Pathogen Informatics"/>
        </authorList>
    </citation>
    <scope>NUCLEOTIDE SEQUENCE [LARGE SCALE GENOMIC DNA]</scope>
</reference>